<comment type="similarity">
    <text evidence="1">Belongs to the SCO1/2 family.</text>
</comment>
<feature type="binding site" evidence="2">
    <location>
        <position position="80"/>
    </location>
    <ligand>
        <name>Cu cation</name>
        <dbReference type="ChEBI" id="CHEBI:23378"/>
    </ligand>
</feature>
<dbReference type="SUPFAM" id="SSF52833">
    <property type="entry name" value="Thioredoxin-like"/>
    <property type="match status" value="1"/>
</dbReference>
<name>A0A975NBL4_9BRAD</name>
<reference evidence="6" key="1">
    <citation type="submission" date="2021-06" db="EMBL/GenBank/DDBJ databases">
        <title>Bradyrhizobium sp. S2-20-1 Genome sequencing.</title>
        <authorList>
            <person name="Jin L."/>
        </authorList>
    </citation>
    <scope>NUCLEOTIDE SEQUENCE</scope>
    <source>
        <strain evidence="6">S2-20-1</strain>
    </source>
</reference>
<feature type="transmembrane region" description="Helical" evidence="4">
    <location>
        <begin position="237"/>
        <end position="258"/>
    </location>
</feature>
<feature type="disulfide bond" description="Redox-active" evidence="3">
    <location>
        <begin position="80"/>
        <end position="84"/>
    </location>
</feature>
<evidence type="ECO:0000256" key="1">
    <source>
        <dbReference type="ARBA" id="ARBA00010996"/>
    </source>
</evidence>
<dbReference type="PANTHER" id="PTHR12151:SF8">
    <property type="entry name" value="THIOREDOXIN DOMAIN-CONTAINING PROTEIN"/>
    <property type="match status" value="1"/>
</dbReference>
<dbReference type="Gene3D" id="3.40.30.10">
    <property type="entry name" value="Glutaredoxin"/>
    <property type="match status" value="1"/>
</dbReference>
<keyword evidence="4" id="KW-0812">Transmembrane</keyword>
<evidence type="ECO:0000256" key="4">
    <source>
        <dbReference type="SAM" id="Phobius"/>
    </source>
</evidence>
<dbReference type="EMBL" id="CP076134">
    <property type="protein sequence ID" value="QWG11514.1"/>
    <property type="molecule type" value="Genomic_DNA"/>
</dbReference>
<sequence>MTWGRIAACAATVLAYLLIAPVSAGAASPQLDPAATVAKGTQALGRAIGNYTLVDMKGAPLALRDYRGKPLVISLVYTACSSVCPPTTQHVIDAVNEAGRMIGLDRFNVLTVGFDARNDTPVRLTQFASMQGIKLPNWRVASADPATIEALLGDLGFSYRAVAGGFDHLTQTTIVDREGRIYRHVYGEEFPLQMFMEPLKDVVYGTTTSFTFSGIVDRIKFICTAYDPGAGRYRIDYGLVFGSVIAAFSLLVMGGLILREWFRSAHA</sequence>
<keyword evidence="3" id="KW-1015">Disulfide bond</keyword>
<feature type="signal peptide" evidence="5">
    <location>
        <begin position="1"/>
        <end position="26"/>
    </location>
</feature>
<protein>
    <submittedName>
        <fullName evidence="6">SCO family protein</fullName>
    </submittedName>
</protein>
<dbReference type="GO" id="GO:0046872">
    <property type="term" value="F:metal ion binding"/>
    <property type="evidence" value="ECO:0007669"/>
    <property type="project" value="UniProtKB-KW"/>
</dbReference>
<evidence type="ECO:0000256" key="5">
    <source>
        <dbReference type="SAM" id="SignalP"/>
    </source>
</evidence>
<feature type="binding site" evidence="2">
    <location>
        <position position="84"/>
    </location>
    <ligand>
        <name>Cu cation</name>
        <dbReference type="ChEBI" id="CHEBI:23378"/>
    </ligand>
</feature>
<gene>
    <name evidence="6" type="ORF">KMZ29_17470</name>
</gene>
<keyword evidence="5" id="KW-0732">Signal</keyword>
<dbReference type="InterPro" id="IPR036249">
    <property type="entry name" value="Thioredoxin-like_sf"/>
</dbReference>
<evidence type="ECO:0000313" key="7">
    <source>
        <dbReference type="Proteomes" id="UP000680839"/>
    </source>
</evidence>
<keyword evidence="4" id="KW-0472">Membrane</keyword>
<evidence type="ECO:0000256" key="3">
    <source>
        <dbReference type="PIRSR" id="PIRSR603782-2"/>
    </source>
</evidence>
<dbReference type="InterPro" id="IPR003782">
    <property type="entry name" value="SCO1/SenC"/>
</dbReference>
<dbReference type="PANTHER" id="PTHR12151">
    <property type="entry name" value="ELECTRON TRANSPORT PROTIN SCO1/SENC FAMILY MEMBER"/>
    <property type="match status" value="1"/>
</dbReference>
<organism evidence="6 7">
    <name type="scientific">Bradyrhizobium sediminis</name>
    <dbReference type="NCBI Taxonomy" id="2840469"/>
    <lineage>
        <taxon>Bacteria</taxon>
        <taxon>Pseudomonadati</taxon>
        <taxon>Pseudomonadota</taxon>
        <taxon>Alphaproteobacteria</taxon>
        <taxon>Hyphomicrobiales</taxon>
        <taxon>Nitrobacteraceae</taxon>
        <taxon>Bradyrhizobium</taxon>
    </lineage>
</organism>
<proteinExistence type="inferred from homology"/>
<keyword evidence="2" id="KW-0186">Copper</keyword>
<dbReference type="AlphaFoldDB" id="A0A975NBL4"/>
<dbReference type="RefSeq" id="WP_215620391.1">
    <property type="nucleotide sequence ID" value="NZ_CP076134.1"/>
</dbReference>
<evidence type="ECO:0000256" key="2">
    <source>
        <dbReference type="PIRSR" id="PIRSR603782-1"/>
    </source>
</evidence>
<accession>A0A975NBL4</accession>
<dbReference type="Proteomes" id="UP000680839">
    <property type="component" value="Chromosome"/>
</dbReference>
<feature type="chain" id="PRO_5036764946" evidence="5">
    <location>
        <begin position="27"/>
        <end position="267"/>
    </location>
</feature>
<evidence type="ECO:0000313" key="6">
    <source>
        <dbReference type="EMBL" id="QWG11514.1"/>
    </source>
</evidence>
<dbReference type="Pfam" id="PF02630">
    <property type="entry name" value="SCO1-SenC"/>
    <property type="match status" value="1"/>
</dbReference>
<dbReference type="CDD" id="cd02968">
    <property type="entry name" value="SCO"/>
    <property type="match status" value="1"/>
</dbReference>
<keyword evidence="4" id="KW-1133">Transmembrane helix</keyword>
<keyword evidence="2" id="KW-0479">Metal-binding</keyword>